<dbReference type="PIRSF" id="PIRSF006135">
    <property type="entry name" value="CobU"/>
    <property type="match status" value="1"/>
</dbReference>
<dbReference type="GO" id="GO:0009236">
    <property type="term" value="P:cobalamin biosynthetic process"/>
    <property type="evidence" value="ECO:0007669"/>
    <property type="project" value="UniProtKB-UniRule"/>
</dbReference>
<comment type="function">
    <text evidence="4 14">Catalyzes ATP-dependent phosphorylation of adenosylcobinamide and addition of GMP to adenosylcobinamide phosphate.</text>
</comment>
<dbReference type="GO" id="GO:0008820">
    <property type="term" value="F:cobinamide phosphate guanylyltransferase activity"/>
    <property type="evidence" value="ECO:0007669"/>
    <property type="project" value="UniProtKB-UniRule"/>
</dbReference>
<keyword evidence="17" id="KW-0548">Nucleotidyltransferase</keyword>
<keyword evidence="11 14" id="KW-0418">Kinase</keyword>
<dbReference type="EC" id="2.7.1.156" evidence="14"/>
<comment type="similarity">
    <text evidence="7 14">Belongs to the CobU/CobP family.</text>
</comment>
<organism evidence="17 18">
    <name type="scientific">Yoonia rosea</name>
    <dbReference type="NCBI Taxonomy" id="287098"/>
    <lineage>
        <taxon>Bacteria</taxon>
        <taxon>Pseudomonadati</taxon>
        <taxon>Pseudomonadota</taxon>
        <taxon>Alphaproteobacteria</taxon>
        <taxon>Rhodobacterales</taxon>
        <taxon>Paracoccaceae</taxon>
        <taxon>Yoonia</taxon>
    </lineage>
</organism>
<evidence type="ECO:0000256" key="15">
    <source>
        <dbReference type="PIRSR" id="PIRSR006135-1"/>
    </source>
</evidence>
<keyword evidence="8 14" id="KW-0169">Cobalamin biosynthesis</keyword>
<keyword evidence="13 14" id="KW-0342">GTP-binding</keyword>
<dbReference type="PANTHER" id="PTHR34848">
    <property type="match status" value="1"/>
</dbReference>
<comment type="catalytic activity">
    <reaction evidence="2 14">
        <text>adenosylcob(III)inamide phosphate + GTP + H(+) = adenosylcob(III)inamide-GDP + diphosphate</text>
        <dbReference type="Rhea" id="RHEA:22712"/>
        <dbReference type="ChEBI" id="CHEBI:15378"/>
        <dbReference type="ChEBI" id="CHEBI:33019"/>
        <dbReference type="ChEBI" id="CHEBI:37565"/>
        <dbReference type="ChEBI" id="CHEBI:58502"/>
        <dbReference type="ChEBI" id="CHEBI:60487"/>
        <dbReference type="EC" id="2.7.7.62"/>
    </reaction>
</comment>
<evidence type="ECO:0000256" key="2">
    <source>
        <dbReference type="ARBA" id="ARBA00000711"/>
    </source>
</evidence>
<evidence type="ECO:0000256" key="14">
    <source>
        <dbReference type="PIRNR" id="PIRNR006135"/>
    </source>
</evidence>
<dbReference type="InterPro" id="IPR027417">
    <property type="entry name" value="P-loop_NTPase"/>
</dbReference>
<feature type="binding site" evidence="16">
    <location>
        <position position="64"/>
    </location>
    <ligand>
        <name>GTP</name>
        <dbReference type="ChEBI" id="CHEBI:37565"/>
    </ligand>
</feature>
<dbReference type="Proteomes" id="UP000186997">
    <property type="component" value="Unassembled WGS sequence"/>
</dbReference>
<evidence type="ECO:0000256" key="1">
    <source>
        <dbReference type="ARBA" id="ARBA00000312"/>
    </source>
</evidence>
<keyword evidence="10 14" id="KW-0547">Nucleotide-binding</keyword>
<dbReference type="GO" id="GO:0043752">
    <property type="term" value="F:adenosylcobinamide kinase activity"/>
    <property type="evidence" value="ECO:0007669"/>
    <property type="project" value="UniProtKB-EC"/>
</dbReference>
<feature type="binding site" evidence="16">
    <location>
        <begin position="36"/>
        <end position="38"/>
    </location>
    <ligand>
        <name>GTP</name>
        <dbReference type="ChEBI" id="CHEBI:37565"/>
    </ligand>
</feature>
<dbReference type="InterPro" id="IPR003203">
    <property type="entry name" value="CobU/CobP"/>
</dbReference>
<dbReference type="RefSeq" id="WP_076659401.1">
    <property type="nucleotide sequence ID" value="NZ_FTPR01000001.1"/>
</dbReference>
<evidence type="ECO:0000256" key="4">
    <source>
        <dbReference type="ARBA" id="ARBA00003889"/>
    </source>
</evidence>
<evidence type="ECO:0000313" key="17">
    <source>
        <dbReference type="EMBL" id="SIT85185.1"/>
    </source>
</evidence>
<evidence type="ECO:0000256" key="6">
    <source>
        <dbReference type="ARBA" id="ARBA00005159"/>
    </source>
</evidence>
<dbReference type="GO" id="GO:0005525">
    <property type="term" value="F:GTP binding"/>
    <property type="evidence" value="ECO:0007669"/>
    <property type="project" value="UniProtKB-UniRule"/>
</dbReference>
<name>A0A1R3X394_9RHOB</name>
<dbReference type="Gene3D" id="3.40.50.300">
    <property type="entry name" value="P-loop containing nucleotide triphosphate hydrolases"/>
    <property type="match status" value="1"/>
</dbReference>
<dbReference type="AlphaFoldDB" id="A0A1R3X394"/>
<comment type="catalytic activity">
    <reaction evidence="3">
        <text>adenosylcob(III)inamide + GTP = adenosylcob(III)inamide phosphate + GDP + H(+)</text>
        <dbReference type="Rhea" id="RHEA:15765"/>
        <dbReference type="ChEBI" id="CHEBI:2480"/>
        <dbReference type="ChEBI" id="CHEBI:15378"/>
        <dbReference type="ChEBI" id="CHEBI:37565"/>
        <dbReference type="ChEBI" id="CHEBI:58189"/>
        <dbReference type="ChEBI" id="CHEBI:58502"/>
        <dbReference type="EC" id="2.7.1.156"/>
    </reaction>
</comment>
<dbReference type="GO" id="GO:0005524">
    <property type="term" value="F:ATP binding"/>
    <property type="evidence" value="ECO:0007669"/>
    <property type="project" value="UniProtKB-UniRule"/>
</dbReference>
<dbReference type="Pfam" id="PF02283">
    <property type="entry name" value="CobU"/>
    <property type="match status" value="1"/>
</dbReference>
<evidence type="ECO:0000256" key="8">
    <source>
        <dbReference type="ARBA" id="ARBA00022573"/>
    </source>
</evidence>
<evidence type="ECO:0000313" key="18">
    <source>
        <dbReference type="Proteomes" id="UP000186997"/>
    </source>
</evidence>
<dbReference type="PANTHER" id="PTHR34848:SF1">
    <property type="entry name" value="BIFUNCTIONAL ADENOSYLCOBALAMIN BIOSYNTHESIS PROTEIN COBU"/>
    <property type="match status" value="1"/>
</dbReference>
<evidence type="ECO:0000256" key="12">
    <source>
        <dbReference type="ARBA" id="ARBA00022840"/>
    </source>
</evidence>
<feature type="active site" description="GMP-histidine intermediate" evidence="15">
    <location>
        <position position="52"/>
    </location>
</feature>
<feature type="binding site" evidence="16">
    <location>
        <position position="85"/>
    </location>
    <ligand>
        <name>GTP</name>
        <dbReference type="ChEBI" id="CHEBI:37565"/>
    </ligand>
</feature>
<dbReference type="STRING" id="287098.SAMN05421665_2005"/>
<gene>
    <name evidence="17" type="ORF">SAMN05421665_2005</name>
</gene>
<dbReference type="SUPFAM" id="SSF52540">
    <property type="entry name" value="P-loop containing nucleoside triphosphate hydrolases"/>
    <property type="match status" value="1"/>
</dbReference>
<evidence type="ECO:0000256" key="13">
    <source>
        <dbReference type="ARBA" id="ARBA00023134"/>
    </source>
</evidence>
<keyword evidence="12 14" id="KW-0067">ATP-binding</keyword>
<proteinExistence type="inferred from homology"/>
<evidence type="ECO:0000256" key="16">
    <source>
        <dbReference type="PIRSR" id="PIRSR006135-2"/>
    </source>
</evidence>
<protein>
    <recommendedName>
        <fullName evidence="14">Bifunctional adenosylcobalamin biosynthesis protein</fullName>
        <ecNumber evidence="14">2.7.1.156</ecNumber>
        <ecNumber evidence="14">2.7.7.62</ecNumber>
    </recommendedName>
</protein>
<evidence type="ECO:0000256" key="3">
    <source>
        <dbReference type="ARBA" id="ARBA00001522"/>
    </source>
</evidence>
<dbReference type="EC" id="2.7.7.62" evidence="14"/>
<dbReference type="CDD" id="cd00544">
    <property type="entry name" value="CobU"/>
    <property type="match status" value="1"/>
</dbReference>
<keyword evidence="18" id="KW-1185">Reference proteome</keyword>
<dbReference type="OrthoDB" id="9788370at2"/>
<dbReference type="EMBL" id="FTPR01000001">
    <property type="protein sequence ID" value="SIT85185.1"/>
    <property type="molecule type" value="Genomic_DNA"/>
</dbReference>
<dbReference type="NCBIfam" id="NF004469">
    <property type="entry name" value="PRK05800.1"/>
    <property type="match status" value="1"/>
</dbReference>
<evidence type="ECO:0000256" key="7">
    <source>
        <dbReference type="ARBA" id="ARBA00007490"/>
    </source>
</evidence>
<feature type="binding site" evidence="16">
    <location>
        <begin position="11"/>
        <end position="18"/>
    </location>
    <ligand>
        <name>GTP</name>
        <dbReference type="ChEBI" id="CHEBI:37565"/>
    </ligand>
</feature>
<evidence type="ECO:0000256" key="5">
    <source>
        <dbReference type="ARBA" id="ARBA00004692"/>
    </source>
</evidence>
<keyword evidence="9 14" id="KW-0808">Transferase</keyword>
<evidence type="ECO:0000256" key="11">
    <source>
        <dbReference type="ARBA" id="ARBA00022777"/>
    </source>
</evidence>
<reference evidence="18" key="1">
    <citation type="submission" date="2017-01" db="EMBL/GenBank/DDBJ databases">
        <authorList>
            <person name="Varghese N."/>
            <person name="Submissions S."/>
        </authorList>
    </citation>
    <scope>NUCLEOTIDE SEQUENCE [LARGE SCALE GENOMIC DNA]</scope>
    <source>
        <strain evidence="18">DSM 29591</strain>
    </source>
</reference>
<evidence type="ECO:0000256" key="10">
    <source>
        <dbReference type="ARBA" id="ARBA00022741"/>
    </source>
</evidence>
<feature type="binding site" evidence="16">
    <location>
        <begin position="53"/>
        <end position="56"/>
    </location>
    <ligand>
        <name>GTP</name>
        <dbReference type="ChEBI" id="CHEBI:37565"/>
    </ligand>
</feature>
<dbReference type="UniPathway" id="UPA00148">
    <property type="reaction ID" value="UER00236"/>
</dbReference>
<comment type="pathway">
    <text evidence="6 14">Cofactor biosynthesis; adenosylcobalamin biosynthesis; adenosylcobalamin from cob(II)yrinate a,c-diamide: step 5/7.</text>
</comment>
<comment type="catalytic activity">
    <reaction evidence="1 14">
        <text>adenosylcob(III)inamide + ATP = adenosylcob(III)inamide phosphate + ADP + H(+)</text>
        <dbReference type="Rhea" id="RHEA:15769"/>
        <dbReference type="ChEBI" id="CHEBI:2480"/>
        <dbReference type="ChEBI" id="CHEBI:15378"/>
        <dbReference type="ChEBI" id="CHEBI:30616"/>
        <dbReference type="ChEBI" id="CHEBI:58502"/>
        <dbReference type="ChEBI" id="CHEBI:456216"/>
        <dbReference type="EC" id="2.7.1.156"/>
    </reaction>
</comment>
<comment type="pathway">
    <text evidence="5 14">Cofactor biosynthesis; adenosylcobalamin biosynthesis; adenosylcobalamin from cob(II)yrinate a,c-diamide: step 6/7.</text>
</comment>
<evidence type="ECO:0000256" key="9">
    <source>
        <dbReference type="ARBA" id="ARBA00022679"/>
    </source>
</evidence>
<accession>A0A1R3X394</accession>
<sequence length="174" mass="18183">MPLPKLSLVLGGAASGKSAFAENVVLQSGKAPVYIATAQVFDDEMAEKVARHRDMRGTGWTTIEEPLDLGPALAGITPHQTVLIDCATLWLTNVILGDHDVDEHTDALLSAIATCEGPIVVVSNEVGQGIVPDNALSRKFRNAQGALNQRIASEAGLVVAVMAGLPLVLKGTLP</sequence>